<accession>A0A0G3WHV9</accession>
<dbReference type="AlphaFoldDB" id="A0A0G3WHV9"/>
<organism evidence="4 5">
    <name type="scientific">Endomicrobium proavitum</name>
    <dbReference type="NCBI Taxonomy" id="1408281"/>
    <lineage>
        <taxon>Bacteria</taxon>
        <taxon>Pseudomonadati</taxon>
        <taxon>Elusimicrobiota</taxon>
        <taxon>Endomicrobiia</taxon>
        <taxon>Endomicrobiales</taxon>
        <taxon>Endomicrobiaceae</taxon>
        <taxon>Endomicrobium</taxon>
    </lineage>
</organism>
<dbReference type="PATRIC" id="fig|1408281.3.peg.908"/>
<dbReference type="Pfam" id="PF00682">
    <property type="entry name" value="HMGL-like"/>
    <property type="match status" value="1"/>
</dbReference>
<proteinExistence type="inferred from homology"/>
<dbReference type="PANTHER" id="PTHR42880">
    <property type="entry name" value="HOMOCITRATE SYNTHASE"/>
    <property type="match status" value="1"/>
</dbReference>
<dbReference type="InterPro" id="IPR000891">
    <property type="entry name" value="PYR_CT"/>
</dbReference>
<dbReference type="GO" id="GO:0016740">
    <property type="term" value="F:transferase activity"/>
    <property type="evidence" value="ECO:0007669"/>
    <property type="project" value="UniProtKB-KW"/>
</dbReference>
<dbReference type="Proteomes" id="UP000035337">
    <property type="component" value="Chromosome"/>
</dbReference>
<keyword evidence="4" id="KW-0670">Pyruvate</keyword>
<dbReference type="PANTHER" id="PTHR42880:SF1">
    <property type="entry name" value="ISOPROPYLMALATE_HOMOCITRATE_CITRAMALATE SYNTHASE FAMILY PROTEIN"/>
    <property type="match status" value="1"/>
</dbReference>
<dbReference type="SUPFAM" id="SSF51569">
    <property type="entry name" value="Aldolase"/>
    <property type="match status" value="1"/>
</dbReference>
<dbReference type="EMBL" id="CP009498">
    <property type="protein sequence ID" value="AKL98266.1"/>
    <property type="molecule type" value="Genomic_DNA"/>
</dbReference>
<dbReference type="InterPro" id="IPR013785">
    <property type="entry name" value="Aldolase_TIM"/>
</dbReference>
<keyword evidence="2 4" id="KW-0808">Transferase</keyword>
<sequence length="457" mass="51988">MLTFNKRTNKLELEAYHFELQDVKEPNLFRETFQYTDVPKIFFNNEVVPMNPPDDIWITDTTFRDGQQAMNPFTVEQILKLYDLMHKLSGPNGVIRATEFFLYSDKDKAAVRKCQERGYQFPQITSWIRATKSDFKLVKEMGLKETGILTSCSDYHIFLKLKKTRREALDMYLDIVKAALAEGIVPRCHFEDITRADIYGFVVPFAMELMKLSKEAKTPIKIRACDTLGFGISYPGASLPRNVNGIMHALTHYAGVPSEYIEWHGHNDFHRALSNATAAWLYGCAGINGTLLGIGERTGNTPIEALAMEYVALRGSNNGMDLTAITEIAEFFKKELHYEIPKNQPFVGANFAMTKAGIHADGLLKEQEIYNVFDTQAILNRPPEVEITDRAGLAGIAYWYNTQLTKLKDSKNKLDKNDEAIVKIKEAIDALFKEGRVAAMSHEEMFELAKKYLQKYI</sequence>
<reference evidence="4 5" key="1">
    <citation type="submission" date="2014-09" db="EMBL/GenBank/DDBJ databases">
        <title>Complete genome sequence of Endomicrobium proavitum.</title>
        <authorList>
            <person name="Zheng H."/>
        </authorList>
    </citation>
    <scope>NUCLEOTIDE SEQUENCE [LARGE SCALE GENOMIC DNA]</scope>
    <source>
        <strain evidence="4 5">Rsa215</strain>
    </source>
</reference>
<evidence type="ECO:0000313" key="4">
    <source>
        <dbReference type="EMBL" id="AKL98266.1"/>
    </source>
</evidence>
<gene>
    <name evidence="4" type="ORF">Epro_0887</name>
</gene>
<evidence type="ECO:0000256" key="1">
    <source>
        <dbReference type="ARBA" id="ARBA00006154"/>
    </source>
</evidence>
<dbReference type="CDD" id="cd07947">
    <property type="entry name" value="DRE_TIM_Re_CS"/>
    <property type="match status" value="1"/>
</dbReference>
<evidence type="ECO:0000313" key="5">
    <source>
        <dbReference type="Proteomes" id="UP000035337"/>
    </source>
</evidence>
<name>A0A0G3WHV9_9BACT</name>
<dbReference type="RefSeq" id="WP_052570820.1">
    <property type="nucleotide sequence ID" value="NZ_CP009498.1"/>
</dbReference>
<dbReference type="Gene3D" id="3.20.20.70">
    <property type="entry name" value="Aldolase class I"/>
    <property type="match status" value="1"/>
</dbReference>
<feature type="domain" description="Pyruvate carboxyltransferase" evidence="3">
    <location>
        <begin position="56"/>
        <end position="326"/>
    </location>
</feature>
<comment type="similarity">
    <text evidence="1">Belongs to the alpha-IPM synthase/homocitrate synthase family.</text>
</comment>
<keyword evidence="5" id="KW-1185">Reference proteome</keyword>
<protein>
    <submittedName>
        <fullName evidence="4">Pyruvate carboxyltransferase</fullName>
    </submittedName>
</protein>
<evidence type="ECO:0000259" key="3">
    <source>
        <dbReference type="PROSITE" id="PS50991"/>
    </source>
</evidence>
<evidence type="ECO:0000256" key="2">
    <source>
        <dbReference type="ARBA" id="ARBA00022679"/>
    </source>
</evidence>
<dbReference type="PROSITE" id="PS50991">
    <property type="entry name" value="PYR_CT"/>
    <property type="match status" value="1"/>
</dbReference>
<dbReference type="OrthoDB" id="9804858at2"/>
<dbReference type="STRING" id="1408281.Epro_0887"/>
<dbReference type="KEGG" id="epo:Epro_0887"/>